<keyword evidence="3" id="KW-0804">Transcription</keyword>
<comment type="caution">
    <text evidence="5">The sequence shown here is derived from an EMBL/GenBank/DDBJ whole genome shotgun (WGS) entry which is preliminary data.</text>
</comment>
<dbReference type="SUPFAM" id="SSF46689">
    <property type="entry name" value="Homeodomain-like"/>
    <property type="match status" value="2"/>
</dbReference>
<dbReference type="PATRIC" id="fig|157838.3.peg.5448"/>
<dbReference type="Proteomes" id="UP000051888">
    <property type="component" value="Unassembled WGS sequence"/>
</dbReference>
<dbReference type="InterPro" id="IPR009057">
    <property type="entry name" value="Homeodomain-like_sf"/>
</dbReference>
<dbReference type="GO" id="GO:0043565">
    <property type="term" value="F:sequence-specific DNA binding"/>
    <property type="evidence" value="ECO:0007669"/>
    <property type="project" value="InterPro"/>
</dbReference>
<evidence type="ECO:0000256" key="2">
    <source>
        <dbReference type="ARBA" id="ARBA00023125"/>
    </source>
</evidence>
<feature type="domain" description="HTH araC/xylS-type" evidence="4">
    <location>
        <begin position="5"/>
        <end position="104"/>
    </location>
</feature>
<dbReference type="PROSITE" id="PS01124">
    <property type="entry name" value="HTH_ARAC_FAMILY_2"/>
    <property type="match status" value="1"/>
</dbReference>
<protein>
    <submittedName>
        <fullName evidence="5">AraC family transcriptional regulator</fullName>
    </submittedName>
</protein>
<evidence type="ECO:0000256" key="1">
    <source>
        <dbReference type="ARBA" id="ARBA00023015"/>
    </source>
</evidence>
<proteinExistence type="predicted"/>
<keyword evidence="6" id="KW-1185">Reference proteome</keyword>
<dbReference type="InterPro" id="IPR018062">
    <property type="entry name" value="HTH_AraC-typ_CS"/>
</dbReference>
<dbReference type="STRING" id="157838.AN964_24760"/>
<accession>A0A0Q3TA59</accession>
<dbReference type="InterPro" id="IPR018060">
    <property type="entry name" value="HTH_AraC"/>
</dbReference>
<evidence type="ECO:0000313" key="5">
    <source>
        <dbReference type="EMBL" id="KQL50926.1"/>
    </source>
</evidence>
<dbReference type="SMART" id="SM00342">
    <property type="entry name" value="HTH_ARAC"/>
    <property type="match status" value="1"/>
</dbReference>
<keyword evidence="2" id="KW-0238">DNA-binding</keyword>
<gene>
    <name evidence="5" type="ORF">AN964_24760</name>
</gene>
<dbReference type="PANTHER" id="PTHR43280">
    <property type="entry name" value="ARAC-FAMILY TRANSCRIPTIONAL REGULATOR"/>
    <property type="match status" value="1"/>
</dbReference>
<dbReference type="PANTHER" id="PTHR43280:SF28">
    <property type="entry name" value="HTH-TYPE TRANSCRIPTIONAL ACTIVATOR RHAS"/>
    <property type="match status" value="1"/>
</dbReference>
<dbReference type="Gene3D" id="1.10.10.60">
    <property type="entry name" value="Homeodomain-like"/>
    <property type="match status" value="2"/>
</dbReference>
<evidence type="ECO:0000259" key="4">
    <source>
        <dbReference type="PROSITE" id="PS01124"/>
    </source>
</evidence>
<keyword evidence="1" id="KW-0805">Transcription regulation</keyword>
<organism evidence="5 6">
    <name type="scientific">Heyndrickxia shackletonii</name>
    <dbReference type="NCBI Taxonomy" id="157838"/>
    <lineage>
        <taxon>Bacteria</taxon>
        <taxon>Bacillati</taxon>
        <taxon>Bacillota</taxon>
        <taxon>Bacilli</taxon>
        <taxon>Bacillales</taxon>
        <taxon>Bacillaceae</taxon>
        <taxon>Heyndrickxia</taxon>
    </lineage>
</organism>
<evidence type="ECO:0000256" key="3">
    <source>
        <dbReference type="ARBA" id="ARBA00023163"/>
    </source>
</evidence>
<dbReference type="AlphaFoldDB" id="A0A0Q3TA59"/>
<sequence length="254" mass="28659">MKAVKISIDYMKKNIDTEITSEELAYLVGYSTYHYSRIFKEITGVSPRHYLSALRMEAGKEMLISSKSPSILKILLLIGFRSLGTFSSKFKQFVGLSPKQFQLSTNDLHDFVNDYKDKESPLLLASAPPILSCHLEVPATFKGIIFVGLFPRAIPDQKPIIGTAFTQNQTSCVFSDIPLGTYYVLAAALKWSVNPKDYFLLNRALRGKYDKPIEITKFTDTEITISLREPLPTDPPILVNLPQLLYEQVKKKAN</sequence>
<name>A0A0Q3TA59_9BACI</name>
<dbReference type="Pfam" id="PF12833">
    <property type="entry name" value="HTH_18"/>
    <property type="match status" value="1"/>
</dbReference>
<evidence type="ECO:0000313" key="6">
    <source>
        <dbReference type="Proteomes" id="UP000051888"/>
    </source>
</evidence>
<dbReference type="EMBL" id="LJJC01000015">
    <property type="protein sequence ID" value="KQL50926.1"/>
    <property type="molecule type" value="Genomic_DNA"/>
</dbReference>
<dbReference type="PROSITE" id="PS00041">
    <property type="entry name" value="HTH_ARAC_FAMILY_1"/>
    <property type="match status" value="1"/>
</dbReference>
<reference evidence="5 6" key="1">
    <citation type="submission" date="2015-09" db="EMBL/GenBank/DDBJ databases">
        <title>Genome sequencing project for genomic taxonomy and phylogenomics of Bacillus-like bacteria.</title>
        <authorList>
            <person name="Liu B."/>
            <person name="Wang J."/>
            <person name="Zhu Y."/>
            <person name="Liu G."/>
            <person name="Chen Q."/>
            <person name="Chen Z."/>
            <person name="Lan J."/>
            <person name="Che J."/>
            <person name="Ge C."/>
            <person name="Shi H."/>
            <person name="Pan Z."/>
            <person name="Liu X."/>
        </authorList>
    </citation>
    <scope>NUCLEOTIDE SEQUENCE [LARGE SCALE GENOMIC DNA]</scope>
    <source>
        <strain evidence="5 6">LMG 18435</strain>
    </source>
</reference>
<dbReference type="GO" id="GO:0003700">
    <property type="term" value="F:DNA-binding transcription factor activity"/>
    <property type="evidence" value="ECO:0007669"/>
    <property type="project" value="InterPro"/>
</dbReference>